<reference evidence="12 13" key="2">
    <citation type="submission" date="2018-05" db="EMBL/GenBank/DDBJ databases">
        <authorList>
            <person name="Lanie J.A."/>
            <person name="Ng W.-L."/>
            <person name="Kazmierczak K.M."/>
            <person name="Andrzejewski T.M."/>
            <person name="Davidsen T.M."/>
            <person name="Wayne K.J."/>
            <person name="Tettelin H."/>
            <person name="Glass J.I."/>
            <person name="Rusch D."/>
            <person name="Podicherti R."/>
            <person name="Tsui H.-C.T."/>
            <person name="Winkler M.E."/>
        </authorList>
    </citation>
    <scope>NUCLEOTIDE SEQUENCE [LARGE SCALE GENOMIC DNA]</scope>
    <source>
        <strain evidence="12 13">YBY</strain>
    </source>
</reference>
<dbReference type="AlphaFoldDB" id="A0A2U2BEZ4"/>
<dbReference type="Gene3D" id="3.40.190.100">
    <property type="entry name" value="Glycine betaine-binding periplasmic protein, domain 2"/>
    <property type="match status" value="1"/>
</dbReference>
<dbReference type="Proteomes" id="UP000245216">
    <property type="component" value="Unassembled WGS sequence"/>
</dbReference>
<dbReference type="PROSITE" id="PS50928">
    <property type="entry name" value="ABC_TM1"/>
    <property type="match status" value="1"/>
</dbReference>
<evidence type="ECO:0000256" key="1">
    <source>
        <dbReference type="ARBA" id="ARBA00004651"/>
    </source>
</evidence>
<dbReference type="CDD" id="cd06261">
    <property type="entry name" value="TM_PBP2"/>
    <property type="match status" value="1"/>
</dbReference>
<evidence type="ECO:0000256" key="4">
    <source>
        <dbReference type="ARBA" id="ARBA00022692"/>
    </source>
</evidence>
<dbReference type="PANTHER" id="PTHR47737">
    <property type="entry name" value="GLYCINE BETAINE/PROLINE BETAINE TRANSPORT SYSTEM PERMEASE PROTEIN PROW"/>
    <property type="match status" value="1"/>
</dbReference>
<gene>
    <name evidence="12" type="ORF">DF183_17540</name>
</gene>
<dbReference type="GO" id="GO:0015871">
    <property type="term" value="P:choline transport"/>
    <property type="evidence" value="ECO:0007669"/>
    <property type="project" value="TreeGrafter"/>
</dbReference>
<dbReference type="SUPFAM" id="SSF53850">
    <property type="entry name" value="Periplasmic binding protein-like II"/>
    <property type="match status" value="1"/>
</dbReference>
<feature type="signal peptide" evidence="10">
    <location>
        <begin position="1"/>
        <end position="33"/>
    </location>
</feature>
<evidence type="ECO:0000256" key="8">
    <source>
        <dbReference type="ARBA" id="ARBA00035652"/>
    </source>
</evidence>
<accession>A0A2U2BEZ4</accession>
<dbReference type="RefSeq" id="WP_109089783.1">
    <property type="nucleotide sequence ID" value="NZ_QEXO01000005.1"/>
</dbReference>
<dbReference type="GO" id="GO:0015226">
    <property type="term" value="F:carnitine transmembrane transporter activity"/>
    <property type="evidence" value="ECO:0007669"/>
    <property type="project" value="TreeGrafter"/>
</dbReference>
<dbReference type="InterPro" id="IPR035906">
    <property type="entry name" value="MetI-like_sf"/>
</dbReference>
<dbReference type="EMBL" id="QEXO01000005">
    <property type="protein sequence ID" value="PWE12583.1"/>
    <property type="molecule type" value="Genomic_DNA"/>
</dbReference>
<keyword evidence="10" id="KW-0732">Signal</keyword>
<evidence type="ECO:0000313" key="13">
    <source>
        <dbReference type="Proteomes" id="UP000245216"/>
    </source>
</evidence>
<dbReference type="CDD" id="cd13641">
    <property type="entry name" value="PBP2_HisX_like"/>
    <property type="match status" value="1"/>
</dbReference>
<protein>
    <submittedName>
        <fullName evidence="12">Glycine/betaine ABC transporter substrate-binding protein</fullName>
    </submittedName>
</protein>
<comment type="similarity">
    <text evidence="9">Belongs to the binding-protein-dependent transport system permease family.</text>
</comment>
<feature type="transmembrane region" description="Helical" evidence="9">
    <location>
        <begin position="451"/>
        <end position="474"/>
    </location>
</feature>
<dbReference type="InterPro" id="IPR007210">
    <property type="entry name" value="ABC_Gly_betaine_transp_sub-bd"/>
</dbReference>
<dbReference type="STRING" id="511.UZ73_10980"/>
<dbReference type="InterPro" id="IPR000515">
    <property type="entry name" value="MetI-like"/>
</dbReference>
<evidence type="ECO:0000256" key="5">
    <source>
        <dbReference type="ARBA" id="ARBA00022989"/>
    </source>
</evidence>
<proteinExistence type="inferred from homology"/>
<keyword evidence="5 9" id="KW-1133">Transmembrane helix</keyword>
<dbReference type="PANTHER" id="PTHR47737:SF1">
    <property type="entry name" value="GLYCINE BETAINE_PROLINE BETAINE TRANSPORT SYSTEM PERMEASE PROTEIN PROW"/>
    <property type="match status" value="1"/>
</dbReference>
<feature type="chain" id="PRO_5015724268" evidence="10">
    <location>
        <begin position="34"/>
        <end position="644"/>
    </location>
</feature>
<name>A0A2U2BEZ4_ALCFA</name>
<keyword evidence="6 9" id="KW-0472">Membrane</keyword>
<evidence type="ECO:0000256" key="7">
    <source>
        <dbReference type="ARBA" id="ARBA00035642"/>
    </source>
</evidence>
<evidence type="ECO:0000256" key="6">
    <source>
        <dbReference type="ARBA" id="ARBA00023136"/>
    </source>
</evidence>
<evidence type="ECO:0000259" key="11">
    <source>
        <dbReference type="PROSITE" id="PS50928"/>
    </source>
</evidence>
<feature type="transmembrane region" description="Helical" evidence="9">
    <location>
        <begin position="429"/>
        <end position="445"/>
    </location>
</feature>
<dbReference type="SUPFAM" id="SSF161098">
    <property type="entry name" value="MetI-like"/>
    <property type="match status" value="1"/>
</dbReference>
<dbReference type="GO" id="GO:0005275">
    <property type="term" value="F:amine transmembrane transporter activity"/>
    <property type="evidence" value="ECO:0007669"/>
    <property type="project" value="TreeGrafter"/>
</dbReference>
<evidence type="ECO:0000256" key="9">
    <source>
        <dbReference type="RuleBase" id="RU363032"/>
    </source>
</evidence>
<evidence type="ECO:0000256" key="10">
    <source>
        <dbReference type="SAM" id="SignalP"/>
    </source>
</evidence>
<dbReference type="Pfam" id="PF00528">
    <property type="entry name" value="BPD_transp_1"/>
    <property type="match status" value="1"/>
</dbReference>
<dbReference type="GO" id="GO:0031460">
    <property type="term" value="P:glycine betaine transport"/>
    <property type="evidence" value="ECO:0007669"/>
    <property type="project" value="TreeGrafter"/>
</dbReference>
<dbReference type="Gene3D" id="1.10.3720.10">
    <property type="entry name" value="MetI-like"/>
    <property type="match status" value="1"/>
</dbReference>
<feature type="transmembrane region" description="Helical" evidence="9">
    <location>
        <begin position="574"/>
        <end position="594"/>
    </location>
</feature>
<keyword evidence="4 9" id="KW-0812">Transmembrane</keyword>
<dbReference type="FunFam" id="1.10.3720.10:FF:000001">
    <property type="entry name" value="Glycine betaine ABC transporter, permease"/>
    <property type="match status" value="1"/>
</dbReference>
<evidence type="ECO:0000313" key="12">
    <source>
        <dbReference type="EMBL" id="PWE12583.1"/>
    </source>
</evidence>
<sequence length="644" mass="71137">MISRRRKPFLALWYFLGLWLCLWGANASAQACADNKPVRLADLSWESAAFSTELYQQILEKAYGCKTERVPGSSAALESALAQNDIQVIGEIWSGRTEIIEKAIEAGQVQVLGNTLKGGAEQGWYVPDYVVDGDPDKGIKPTAPDLQKVEDLGRYATVFSDPEQPNKGRFYNCPSGWVCETFNSRLFDLYGLGEHYQNFRPGTGAALDAAISAAYDRREPILFYYWQPAGLMAKYSFKKLASAPFNEGCWEAAVSGKGKICPTDFILAHIGVAASTPFVESYPELVALFEKIQLEPEQMNKIILGMTEGGQNASTQVQKFLKENEEQWRQWMPVAQADRLQAALEPQATKPAATAQSRFFPEWSAADWVNRQLLVAVQDWGTGFRQISAWILTHAILPVERVLQQVPAWAILALTGLLAWWGQRRFLPVLLYVGGLYLIGAMGLWDKLMQTFTLVLVATVFSVLIGVPVGILSARSRLLRKVLTPVLDVMQTMPSFVYLIPVLMLFGLGKVPAVLATVVYAVPPLIRLTSLGLRQVDKHVMEAAQAYGVTRWQMLTKVTLPLARPSIMAGINQTTMMALSMVVVASMIGAQGLGEDVLAGIQTLDIGRGLQAGVAIVILAIVIDRISQSFGRSQRHRRKVRRQA</sequence>
<dbReference type="Gene3D" id="3.10.105.10">
    <property type="entry name" value="Dipeptide-binding Protein, Domain 3"/>
    <property type="match status" value="2"/>
</dbReference>
<dbReference type="PROSITE" id="PS51257">
    <property type="entry name" value="PROKAR_LIPOPROTEIN"/>
    <property type="match status" value="1"/>
</dbReference>
<evidence type="ECO:0000256" key="2">
    <source>
        <dbReference type="ARBA" id="ARBA00022448"/>
    </source>
</evidence>
<dbReference type="GO" id="GO:0043190">
    <property type="term" value="C:ATP-binding cassette (ABC) transporter complex"/>
    <property type="evidence" value="ECO:0007669"/>
    <property type="project" value="InterPro"/>
</dbReference>
<dbReference type="Pfam" id="PF04069">
    <property type="entry name" value="OpuAC"/>
    <property type="match status" value="1"/>
</dbReference>
<comment type="similarity">
    <text evidence="8">In the N-terminal section; belongs to the binding-protein-dependent transport system permease family.</text>
</comment>
<keyword evidence="2 9" id="KW-0813">Transport</keyword>
<comment type="caution">
    <text evidence="12">The sequence shown here is derived from an EMBL/GenBank/DDBJ whole genome shotgun (WGS) entry which is preliminary data.</text>
</comment>
<organism evidence="12 13">
    <name type="scientific">Alcaligenes faecalis</name>
    <dbReference type="NCBI Taxonomy" id="511"/>
    <lineage>
        <taxon>Bacteria</taxon>
        <taxon>Pseudomonadati</taxon>
        <taxon>Pseudomonadota</taxon>
        <taxon>Betaproteobacteria</taxon>
        <taxon>Burkholderiales</taxon>
        <taxon>Alcaligenaceae</taxon>
        <taxon>Alcaligenes</taxon>
    </lineage>
</organism>
<reference evidence="12 13" key="1">
    <citation type="submission" date="2018-05" db="EMBL/GenBank/DDBJ databases">
        <title>Genome Sequence of an Efficient Indole-Degrading Bacterium, Alcaligenes sp.YBY.</title>
        <authorList>
            <person name="Yang B."/>
        </authorList>
    </citation>
    <scope>NUCLEOTIDE SEQUENCE [LARGE SCALE GENOMIC DNA]</scope>
    <source>
        <strain evidence="12 13">YBY</strain>
    </source>
</reference>
<comment type="similarity">
    <text evidence="7">In the C-terminal section; belongs to the OsmX family.</text>
</comment>
<comment type="subcellular location">
    <subcellularLocation>
        <location evidence="1 9">Cell membrane</location>
        <topology evidence="1 9">Multi-pass membrane protein</topology>
    </subcellularLocation>
</comment>
<feature type="transmembrane region" description="Helical" evidence="9">
    <location>
        <begin position="606"/>
        <end position="627"/>
    </location>
</feature>
<evidence type="ECO:0000256" key="3">
    <source>
        <dbReference type="ARBA" id="ARBA00022475"/>
    </source>
</evidence>
<keyword evidence="3" id="KW-1003">Cell membrane</keyword>
<feature type="domain" description="ABC transmembrane type-1" evidence="11">
    <location>
        <begin position="448"/>
        <end position="627"/>
    </location>
</feature>